<keyword evidence="2" id="KW-0812">Transmembrane</keyword>
<feature type="compositionally biased region" description="Gly residues" evidence="1">
    <location>
        <begin position="929"/>
        <end position="938"/>
    </location>
</feature>
<feature type="transmembrane region" description="Helical" evidence="2">
    <location>
        <begin position="646"/>
        <end position="679"/>
    </location>
</feature>
<feature type="compositionally biased region" description="Low complexity" evidence="1">
    <location>
        <begin position="1163"/>
        <end position="1184"/>
    </location>
</feature>
<dbReference type="RefSeq" id="WP_069695092.1">
    <property type="nucleotide sequence ID" value="NZ_CP043010.1"/>
</dbReference>
<evidence type="ECO:0000256" key="1">
    <source>
        <dbReference type="SAM" id="MobiDB-lite"/>
    </source>
</evidence>
<gene>
    <name evidence="3" type="ORF">NL394_13470</name>
</gene>
<proteinExistence type="predicted"/>
<evidence type="ECO:0000256" key="2">
    <source>
        <dbReference type="SAM" id="Phobius"/>
    </source>
</evidence>
<name>A0AAX3EDC0_PAEUR</name>
<feature type="compositionally biased region" description="Gly residues" evidence="1">
    <location>
        <begin position="980"/>
        <end position="994"/>
    </location>
</feature>
<evidence type="ECO:0000313" key="4">
    <source>
        <dbReference type="Proteomes" id="UP001163293"/>
    </source>
</evidence>
<feature type="transmembrane region" description="Helical" evidence="2">
    <location>
        <begin position="708"/>
        <end position="733"/>
    </location>
</feature>
<feature type="transmembrane region" description="Helical" evidence="2">
    <location>
        <begin position="314"/>
        <end position="335"/>
    </location>
</feature>
<dbReference type="EMBL" id="CP101185">
    <property type="protein sequence ID" value="UYV96087.1"/>
    <property type="molecule type" value="Genomic_DNA"/>
</dbReference>
<feature type="transmembrane region" description="Helical" evidence="2">
    <location>
        <begin position="37"/>
        <end position="57"/>
    </location>
</feature>
<feature type="transmembrane region" description="Helical" evidence="2">
    <location>
        <begin position="282"/>
        <end position="302"/>
    </location>
</feature>
<feature type="compositionally biased region" description="Basic and acidic residues" evidence="1">
    <location>
        <begin position="1188"/>
        <end position="1198"/>
    </location>
</feature>
<dbReference type="AlphaFoldDB" id="A0AAX3EDC0"/>
<feature type="transmembrane region" description="Helical" evidence="2">
    <location>
        <begin position="613"/>
        <end position="634"/>
    </location>
</feature>
<evidence type="ECO:0008006" key="5">
    <source>
        <dbReference type="Google" id="ProtNLM"/>
    </source>
</evidence>
<feature type="compositionally biased region" description="Gly residues" evidence="1">
    <location>
        <begin position="849"/>
        <end position="868"/>
    </location>
</feature>
<feature type="compositionally biased region" description="Polar residues" evidence="1">
    <location>
        <begin position="998"/>
        <end position="1019"/>
    </location>
</feature>
<organism evidence="3 4">
    <name type="scientific">Paenarthrobacter ureafaciens</name>
    <dbReference type="NCBI Taxonomy" id="37931"/>
    <lineage>
        <taxon>Bacteria</taxon>
        <taxon>Bacillati</taxon>
        <taxon>Actinomycetota</taxon>
        <taxon>Actinomycetes</taxon>
        <taxon>Micrococcales</taxon>
        <taxon>Micrococcaceae</taxon>
        <taxon>Paenarthrobacter</taxon>
    </lineage>
</organism>
<protein>
    <recommendedName>
        <fullName evidence="5">TrbL/VirB6 plasmid conjugal transfer protein</fullName>
    </recommendedName>
</protein>
<keyword evidence="4" id="KW-1185">Reference proteome</keyword>
<evidence type="ECO:0000313" key="3">
    <source>
        <dbReference type="EMBL" id="UYV96087.1"/>
    </source>
</evidence>
<keyword evidence="2" id="KW-0472">Membrane</keyword>
<feature type="region of interest" description="Disordered" evidence="1">
    <location>
        <begin position="1048"/>
        <end position="1212"/>
    </location>
</feature>
<keyword evidence="2" id="KW-1133">Transmembrane helix</keyword>
<feature type="region of interest" description="Disordered" evidence="1">
    <location>
        <begin position="799"/>
        <end position="1035"/>
    </location>
</feature>
<feature type="transmembrane region" description="Helical" evidence="2">
    <location>
        <begin position="190"/>
        <end position="217"/>
    </location>
</feature>
<feature type="compositionally biased region" description="Gly residues" evidence="1">
    <location>
        <begin position="954"/>
        <end position="968"/>
    </location>
</feature>
<accession>A0AAX3EDC0</accession>
<reference evidence="3" key="1">
    <citation type="submission" date="2022-07" db="EMBL/GenBank/DDBJ databases">
        <authorList>
            <person name="Wu T."/>
        </authorList>
    </citation>
    <scope>NUCLEOTIDE SEQUENCE</scope>
    <source>
        <strain evidence="3">SD-1</strain>
    </source>
</reference>
<sequence length="1212" mass="123014">MTAITDTTDREGKMNGTITLAARARAAATARGGLVRVLALLLLVALVVPLLMTVFAPSAHAADDEERDNYSLYQLASNASTYFSQENSPEGKDKPEERMNEDWRAITADPATGGNMLGYADPEFSLFNVVGWLFAEATGSTQTIGYDTLNGTASGSGTNVYAGMVDYAHFGAANADLGLDTMSSGIGGQILALIGGGAIWLLYAMALAVGTLFYLIIQLLKVLNPFMWFYQAVAGVADSGGNTNSAHQQDLAEGMTGGQAGGGALAGLQHWIASWYGLLQSIAWEALVPLFIGFLIIGLVLFKKMDRGSAIKKLVVRVVFIGVGLPLLGSLYTGVLDKFDDSLLGQHAGPTRVVLSTYVDFEAWMMNDRLGVPDEAVIAWDNGQASNHAMMSVRTTALAINKQAHGSTFRDISVGPGATNAETAWKNSLVGMEGSPTGDFNAVGATFGMLNSYISGQITSASDFESGIKSAITNLPVSSDVKKEWFIDKKSYGDSDNFGGHGESDYIPTNHPVLAVGGKGLTSSNPGGNTTSFSTQGTKHGCGFSVWADDAPVACNMSALSAYNYLNTGFGPDSMTMYSSNNVTSGLTREDHMAVSQVGTGPAKFMYWQNAGVVLGSMVLLGFWYAIGMLVGAVKRTFSLVAAVPFATLGAIAAISKVIVYSVALILEVLVTLFIYQFVSELLISIPDIISGPVSAWMSQDGLWGSGMLGGIIVVILTLISSLLIIGITLALLRVRKVVLQAMDEVFTKLVDKFLETNTAPKPDKSGMLPALAAGAGAGAGMAMGNKLASGVGGKLGGSGATKPGGTPGGGKGSSTNAGGLNGEQKSLAPGKGVLALAAGPNDGPEVGPDGGSPAGPGPVPGGGGDSGGRSPSAGGPEGPGDKGGPLQLTGGKAGSSRSDKETAQTLSSKGGLSNLGYSTGQGQQPGQQGTGGRGGQGPSSRGGQATGGQTSFGLGGVQGAPGTGQPGQGQAQGQKHDGLPGGTDSGAHTGGGRKAVTGQSAPAQFGTGQQSAPASSGQIPRFTAGTGGPAQVNPVAAAVPGIPVVPGTRATRAAEGQQPQAKAGSGSRAVQAGSGAPQKGGSQRRSPQAPVQVPTGQSGAHRAPVQPRTGARTQVQGKPGQRPQAPAPAPAPAQPRVGGRVTGGAQGSQGVQPVPGSGRRSASQAPVQAPKVPVQQPSQQAPARTRRTADPAPKRTDGPVSRKRSAEDPKD</sequence>
<feature type="compositionally biased region" description="Polar residues" evidence="1">
    <location>
        <begin position="904"/>
        <end position="919"/>
    </location>
</feature>
<dbReference type="Proteomes" id="UP001163293">
    <property type="component" value="Chromosome"/>
</dbReference>